<comment type="caution">
    <text evidence="1">The sequence shown here is derived from an EMBL/GenBank/DDBJ whole genome shotgun (WGS) entry which is preliminary data.</text>
</comment>
<evidence type="ECO:0000313" key="1">
    <source>
        <dbReference type="EMBL" id="KPQ36649.1"/>
    </source>
</evidence>
<reference evidence="1 2" key="1">
    <citation type="submission" date="2015-09" db="EMBL/GenBank/DDBJ databases">
        <title>Identification and resolution of microdiversity through metagenomic sequencing of parallel consortia.</title>
        <authorList>
            <person name="Nelson W.C."/>
            <person name="Romine M.F."/>
            <person name="Lindemann S.R."/>
        </authorList>
    </citation>
    <scope>NUCLEOTIDE SEQUENCE [LARGE SCALE GENOMIC DNA]</scope>
    <source>
        <strain evidence="1">Ana</strain>
    </source>
</reference>
<accession>A0A0P7ZNK5</accession>
<sequence length="311" mass="35475">MGLKALSIEDWIEIDEHFCEQMAEKQRLLKHRHSDVFVSQGDTQLAQQESLSLLVSHLLQYFPEIYQLFDSRQGIYNKQTQQSWKFSDFADAPLDLAGQLVQEDLCLMMPDTTGYCLAAASVCFPLRWTLREKIGKPMSQIHQSVPDYTQKLACPVDNVFARLQADFSGLRFNWNVVDSPELNLAQQRYQTLLNDNITADNAGHTLWLRVERQTIRRLPTSGGILFTIHSYVYPLWQVVKLPQACEQLIQAIHKLKVEMQTYKNLLPFKAALLGYLEASLQVSLKSSFKASLKSDSNTSASLMPTPIFNSL</sequence>
<dbReference type="PATRIC" id="fig|1666911.3.peg.3333"/>
<name>A0A0P7ZNK5_9CYAN</name>
<proteinExistence type="predicted"/>
<evidence type="ECO:0000313" key="2">
    <source>
        <dbReference type="Proteomes" id="UP000050465"/>
    </source>
</evidence>
<dbReference type="Pfam" id="PF11927">
    <property type="entry name" value="HODM_asu-like"/>
    <property type="match status" value="1"/>
</dbReference>
<evidence type="ECO:0008006" key="3">
    <source>
        <dbReference type="Google" id="ProtNLM"/>
    </source>
</evidence>
<organism evidence="1 2">
    <name type="scientific">Phormidesmis priestleyi Ana</name>
    <dbReference type="NCBI Taxonomy" id="1666911"/>
    <lineage>
        <taxon>Bacteria</taxon>
        <taxon>Bacillati</taxon>
        <taxon>Cyanobacteriota</taxon>
        <taxon>Cyanophyceae</taxon>
        <taxon>Leptolyngbyales</taxon>
        <taxon>Leptolyngbyaceae</taxon>
        <taxon>Phormidesmis</taxon>
    </lineage>
</organism>
<dbReference type="InterPro" id="IPR021848">
    <property type="entry name" value="HODM_asu-like"/>
</dbReference>
<dbReference type="Proteomes" id="UP000050465">
    <property type="component" value="Unassembled WGS sequence"/>
</dbReference>
<dbReference type="STRING" id="1666911.HLUCCA11_05635"/>
<dbReference type="EMBL" id="LJZR01000005">
    <property type="protein sequence ID" value="KPQ36649.1"/>
    <property type="molecule type" value="Genomic_DNA"/>
</dbReference>
<dbReference type="AlphaFoldDB" id="A0A0P7ZNK5"/>
<gene>
    <name evidence="1" type="ORF">HLUCCA11_05635</name>
</gene>
<protein>
    <recommendedName>
        <fullName evidence="3">DUF3445 domain-containing protein</fullName>
    </recommendedName>
</protein>